<dbReference type="Proteomes" id="UP001519328">
    <property type="component" value="Unassembled WGS sequence"/>
</dbReference>
<evidence type="ECO:0000313" key="3">
    <source>
        <dbReference type="Proteomes" id="UP001519328"/>
    </source>
</evidence>
<gene>
    <name evidence="2" type="ORF">J2Z82_000125</name>
</gene>
<sequence length="70" mass="8359">MRKFIEKIIYFVFTILIFMVLWKVTGEVWEEFVPLNYKTNLIGLIFVSPIIIILSFVLSSLTFHFIRKSD</sequence>
<keyword evidence="3" id="KW-1185">Reference proteome</keyword>
<reference evidence="2 3" key="1">
    <citation type="submission" date="2021-03" db="EMBL/GenBank/DDBJ databases">
        <title>Genomic Encyclopedia of Type Strains, Phase IV (KMG-IV): sequencing the most valuable type-strain genomes for metagenomic binning, comparative biology and taxonomic classification.</title>
        <authorList>
            <person name="Goeker M."/>
        </authorList>
    </citation>
    <scope>NUCLEOTIDE SEQUENCE [LARGE SCALE GENOMIC DNA]</scope>
    <source>
        <strain evidence="2 3">DSM 21085</strain>
    </source>
</reference>
<dbReference type="EMBL" id="JAGGKK010000001">
    <property type="protein sequence ID" value="MBP1947202.1"/>
    <property type="molecule type" value="Genomic_DNA"/>
</dbReference>
<keyword evidence="1" id="KW-0812">Transmembrane</keyword>
<accession>A0ABS4H8H0</accession>
<feature type="transmembrane region" description="Helical" evidence="1">
    <location>
        <begin position="44"/>
        <end position="66"/>
    </location>
</feature>
<comment type="caution">
    <text evidence="2">The sequence shown here is derived from an EMBL/GenBank/DDBJ whole genome shotgun (WGS) entry which is preliminary data.</text>
</comment>
<protein>
    <submittedName>
        <fullName evidence="2">Inhibitor of the pro-sigma K processing machinery</fullName>
    </submittedName>
</protein>
<feature type="transmembrane region" description="Helical" evidence="1">
    <location>
        <begin position="7"/>
        <end position="24"/>
    </location>
</feature>
<keyword evidence="1" id="KW-1133">Transmembrane helix</keyword>
<name>A0ABS4H8H0_9BACI</name>
<proteinExistence type="predicted"/>
<organism evidence="2 3">
    <name type="scientific">Virgibacillus litoralis</name>
    <dbReference type="NCBI Taxonomy" id="578221"/>
    <lineage>
        <taxon>Bacteria</taxon>
        <taxon>Bacillati</taxon>
        <taxon>Bacillota</taxon>
        <taxon>Bacilli</taxon>
        <taxon>Bacillales</taxon>
        <taxon>Bacillaceae</taxon>
        <taxon>Virgibacillus</taxon>
    </lineage>
</organism>
<keyword evidence="1" id="KW-0472">Membrane</keyword>
<evidence type="ECO:0000313" key="2">
    <source>
        <dbReference type="EMBL" id="MBP1947202.1"/>
    </source>
</evidence>
<evidence type="ECO:0000256" key="1">
    <source>
        <dbReference type="SAM" id="Phobius"/>
    </source>
</evidence>